<feature type="chain" id="PRO_5046162729" evidence="2">
    <location>
        <begin position="26"/>
        <end position="146"/>
    </location>
</feature>
<feature type="region of interest" description="Disordered" evidence="1">
    <location>
        <begin position="43"/>
        <end position="87"/>
    </location>
</feature>
<organism evidence="4 5">
    <name type="scientific">Litoribrevibacter euphylliae</name>
    <dbReference type="NCBI Taxonomy" id="1834034"/>
    <lineage>
        <taxon>Bacteria</taxon>
        <taxon>Pseudomonadati</taxon>
        <taxon>Pseudomonadota</taxon>
        <taxon>Gammaproteobacteria</taxon>
        <taxon>Oceanospirillales</taxon>
        <taxon>Oceanospirillaceae</taxon>
        <taxon>Litoribrevibacter</taxon>
    </lineage>
</organism>
<evidence type="ECO:0000313" key="4">
    <source>
        <dbReference type="EMBL" id="MFC3151927.1"/>
    </source>
</evidence>
<feature type="compositionally biased region" description="Polar residues" evidence="1">
    <location>
        <begin position="74"/>
        <end position="84"/>
    </location>
</feature>
<feature type="compositionally biased region" description="Polar residues" evidence="1">
    <location>
        <begin position="52"/>
        <end position="67"/>
    </location>
</feature>
<dbReference type="Pfam" id="PF13511">
    <property type="entry name" value="DUF4124"/>
    <property type="match status" value="1"/>
</dbReference>
<accession>A0ABV7HJU0</accession>
<dbReference type="EMBL" id="JBHRSZ010000005">
    <property type="protein sequence ID" value="MFC3151927.1"/>
    <property type="molecule type" value="Genomic_DNA"/>
</dbReference>
<gene>
    <name evidence="4" type="ORF">ACFOEK_12875</name>
</gene>
<sequence length="146" mass="16210">MKTIKPFSLALLFTCLTSLPCVAIADTYYKWVDENGTTHYGNQPSKVYASTPVHTSGQHSGPTSSMAPTKKSEQPSSEETSNDGSEIYDAEELANYCKGIKERLDLMIAKNQIKQKNKDGSVVMLTEEQRQQQISDLKTKLADKCQ</sequence>
<name>A0ABV7HJU0_9GAMM</name>
<evidence type="ECO:0000313" key="5">
    <source>
        <dbReference type="Proteomes" id="UP001595476"/>
    </source>
</evidence>
<proteinExistence type="predicted"/>
<comment type="caution">
    <text evidence="4">The sequence shown here is derived from an EMBL/GenBank/DDBJ whole genome shotgun (WGS) entry which is preliminary data.</text>
</comment>
<feature type="domain" description="DUF4124" evidence="3">
    <location>
        <begin position="15"/>
        <end position="65"/>
    </location>
</feature>
<reference evidence="5" key="1">
    <citation type="journal article" date="2019" name="Int. J. Syst. Evol. Microbiol.">
        <title>The Global Catalogue of Microorganisms (GCM) 10K type strain sequencing project: providing services to taxonomists for standard genome sequencing and annotation.</title>
        <authorList>
            <consortium name="The Broad Institute Genomics Platform"/>
            <consortium name="The Broad Institute Genome Sequencing Center for Infectious Disease"/>
            <person name="Wu L."/>
            <person name="Ma J."/>
        </authorList>
    </citation>
    <scope>NUCLEOTIDE SEQUENCE [LARGE SCALE GENOMIC DNA]</scope>
    <source>
        <strain evidence="5">KCTC 52438</strain>
    </source>
</reference>
<evidence type="ECO:0000256" key="2">
    <source>
        <dbReference type="SAM" id="SignalP"/>
    </source>
</evidence>
<keyword evidence="5" id="KW-1185">Reference proteome</keyword>
<feature type="signal peptide" evidence="2">
    <location>
        <begin position="1"/>
        <end position="25"/>
    </location>
</feature>
<evidence type="ECO:0000259" key="3">
    <source>
        <dbReference type="Pfam" id="PF13511"/>
    </source>
</evidence>
<protein>
    <submittedName>
        <fullName evidence="4">DUF4124 domain-containing protein</fullName>
    </submittedName>
</protein>
<dbReference type="Proteomes" id="UP001595476">
    <property type="component" value="Unassembled WGS sequence"/>
</dbReference>
<dbReference type="RefSeq" id="WP_386721577.1">
    <property type="nucleotide sequence ID" value="NZ_JBHRSZ010000005.1"/>
</dbReference>
<keyword evidence="2" id="KW-0732">Signal</keyword>
<evidence type="ECO:0000256" key="1">
    <source>
        <dbReference type="SAM" id="MobiDB-lite"/>
    </source>
</evidence>
<dbReference type="InterPro" id="IPR025392">
    <property type="entry name" value="DUF4124"/>
</dbReference>